<gene>
    <name evidence="1" type="ORF">BGL_1c20810</name>
</gene>
<dbReference type="RefSeq" id="WP_042625053.1">
    <property type="nucleotide sequence ID" value="NZ_CP002580.1"/>
</dbReference>
<sequence length="86" mass="9487">MIPGTKPWPLPPRARVRRGQITGVPSREQFHQRLAARFHDPTFRAEDATPARREAGNVPEAVANRIQQLRAGATAPDAGLATRRAK</sequence>
<evidence type="ECO:0000313" key="1">
    <source>
        <dbReference type="EMBL" id="AJK46590.1"/>
    </source>
</evidence>
<dbReference type="AlphaFoldDB" id="A0A0B6RZS0"/>
<evidence type="ECO:0000313" key="2">
    <source>
        <dbReference type="Proteomes" id="UP000031838"/>
    </source>
</evidence>
<reference evidence="1 2" key="2">
    <citation type="journal article" date="2016" name="Appl. Microbiol. Biotechnol.">
        <title>Mutations improving production and secretion of extracellular lipase by Burkholderia glumae PG1.</title>
        <authorList>
            <person name="Knapp A."/>
            <person name="Voget S."/>
            <person name="Gao R."/>
            <person name="Zaburannyi N."/>
            <person name="Krysciak D."/>
            <person name="Breuer M."/>
            <person name="Hauer B."/>
            <person name="Streit W.R."/>
            <person name="Muller R."/>
            <person name="Daniel R."/>
            <person name="Jaeger K.E."/>
        </authorList>
    </citation>
    <scope>NUCLEOTIDE SEQUENCE [LARGE SCALE GENOMIC DNA]</scope>
    <source>
        <strain evidence="1 2">PG1</strain>
    </source>
</reference>
<reference evidence="2" key="1">
    <citation type="submission" date="2011-03" db="EMBL/GenBank/DDBJ databases">
        <authorList>
            <person name="Voget S."/>
            <person name="Streit W.R."/>
            <person name="Jaeger K.E."/>
            <person name="Daniel R."/>
        </authorList>
    </citation>
    <scope>NUCLEOTIDE SEQUENCE [LARGE SCALE GENOMIC DNA]</scope>
    <source>
        <strain evidence="2">PG1</strain>
    </source>
</reference>
<organism evidence="1 2">
    <name type="scientific">Burkholderia plantarii</name>
    <dbReference type="NCBI Taxonomy" id="41899"/>
    <lineage>
        <taxon>Bacteria</taxon>
        <taxon>Pseudomonadati</taxon>
        <taxon>Pseudomonadota</taxon>
        <taxon>Betaproteobacteria</taxon>
        <taxon>Burkholderiales</taxon>
        <taxon>Burkholderiaceae</taxon>
        <taxon>Burkholderia</taxon>
    </lineage>
</organism>
<name>A0A0B6RZS0_BURPL</name>
<dbReference type="Proteomes" id="UP000031838">
    <property type="component" value="Chromosome 1"/>
</dbReference>
<dbReference type="EMBL" id="CP002580">
    <property type="protein sequence ID" value="AJK46590.1"/>
    <property type="molecule type" value="Genomic_DNA"/>
</dbReference>
<protein>
    <submittedName>
        <fullName evidence="1">Uncharacterized protein</fullName>
    </submittedName>
</protein>
<keyword evidence="2" id="KW-1185">Reference proteome</keyword>
<accession>A0A0B6RZS0</accession>
<dbReference type="KEGG" id="bgp:BGL_1c20810"/>
<proteinExistence type="predicted"/>
<dbReference type="HOGENOM" id="CLU_2491815_0_0_4"/>